<dbReference type="InterPro" id="IPR036397">
    <property type="entry name" value="RNaseH_sf"/>
</dbReference>
<gene>
    <name evidence="2" type="ORF">ADUPG1_000891</name>
</gene>
<feature type="non-terminal residue" evidence="2">
    <location>
        <position position="371"/>
    </location>
</feature>
<evidence type="ECO:0000259" key="1">
    <source>
        <dbReference type="PROSITE" id="PS50994"/>
    </source>
</evidence>
<dbReference type="EMBL" id="BQXS01000494">
    <property type="protein sequence ID" value="GKT28827.1"/>
    <property type="molecule type" value="Genomic_DNA"/>
</dbReference>
<dbReference type="Pfam" id="PF17921">
    <property type="entry name" value="Integrase_H2C2"/>
    <property type="match status" value="1"/>
</dbReference>
<dbReference type="InterPro" id="IPR012337">
    <property type="entry name" value="RNaseH-like_sf"/>
</dbReference>
<protein>
    <recommendedName>
        <fullName evidence="1">Integrase catalytic domain-containing protein</fullName>
    </recommendedName>
</protein>
<sequence length="371" mass="42843">MDYSFSIHHIPGRTNEAADCLSRLTGLIPRHQVKSVARLDSKSMWIQRIVEEQEKFPECKDLPQNDLGLHVKDGSVFIPKGAVPLKKELIGHVHDSRHIGINATLRGLKELDVRWKGMKRDVTSFVHDCLICQRDRMSISKTITPAVTWEDRPFFCIAVDTIGPFRESSGGNKYVLSAIDTFTRFIELFPIQSTSAEEAGKVLLNRFITRYGVPGIIRSDNGSQFVNSLWECIIKSLGLKHHRVIVENPQGNGIVERSNKELLRFLKAILGSRKIRKDEWDEAIYICRFYMNTQVNSSTGLTPFEMAFARKGTEMMDLFKKSIHIEDLKLSNKQTKERSIEFVKSYRDKLDKFHELAREIQDRHEKERQRR</sequence>
<dbReference type="InterPro" id="IPR050951">
    <property type="entry name" value="Retrovirus_Pol_polyprotein"/>
</dbReference>
<dbReference type="InterPro" id="IPR001584">
    <property type="entry name" value="Integrase_cat-core"/>
</dbReference>
<organism evidence="2 3">
    <name type="scientific">Aduncisulcus paluster</name>
    <dbReference type="NCBI Taxonomy" id="2918883"/>
    <lineage>
        <taxon>Eukaryota</taxon>
        <taxon>Metamonada</taxon>
        <taxon>Carpediemonas-like organisms</taxon>
        <taxon>Aduncisulcus</taxon>
    </lineage>
</organism>
<dbReference type="Gene3D" id="3.30.420.10">
    <property type="entry name" value="Ribonuclease H-like superfamily/Ribonuclease H"/>
    <property type="match status" value="1"/>
</dbReference>
<dbReference type="Gene3D" id="1.10.340.70">
    <property type="match status" value="1"/>
</dbReference>
<dbReference type="SUPFAM" id="SSF53098">
    <property type="entry name" value="Ribonuclease H-like"/>
    <property type="match status" value="1"/>
</dbReference>
<name>A0ABQ5KA87_9EUKA</name>
<dbReference type="InterPro" id="IPR041588">
    <property type="entry name" value="Integrase_H2C2"/>
</dbReference>
<comment type="caution">
    <text evidence="2">The sequence shown here is derived from an EMBL/GenBank/DDBJ whole genome shotgun (WGS) entry which is preliminary data.</text>
</comment>
<keyword evidence="3" id="KW-1185">Reference proteome</keyword>
<feature type="domain" description="Integrase catalytic" evidence="1">
    <location>
        <begin position="149"/>
        <end position="311"/>
    </location>
</feature>
<proteinExistence type="predicted"/>
<evidence type="ECO:0000313" key="3">
    <source>
        <dbReference type="Proteomes" id="UP001057375"/>
    </source>
</evidence>
<accession>A0ABQ5KA87</accession>
<dbReference type="Pfam" id="PF00665">
    <property type="entry name" value="rve"/>
    <property type="match status" value="1"/>
</dbReference>
<dbReference type="PANTHER" id="PTHR37984:SF5">
    <property type="entry name" value="PROTEIN NYNRIN-LIKE"/>
    <property type="match status" value="1"/>
</dbReference>
<dbReference type="PANTHER" id="PTHR37984">
    <property type="entry name" value="PROTEIN CBG26694"/>
    <property type="match status" value="1"/>
</dbReference>
<dbReference type="Proteomes" id="UP001057375">
    <property type="component" value="Unassembled WGS sequence"/>
</dbReference>
<evidence type="ECO:0000313" key="2">
    <source>
        <dbReference type="EMBL" id="GKT28827.1"/>
    </source>
</evidence>
<dbReference type="PROSITE" id="PS50994">
    <property type="entry name" value="INTEGRASE"/>
    <property type="match status" value="1"/>
</dbReference>
<reference evidence="2" key="1">
    <citation type="submission" date="2022-03" db="EMBL/GenBank/DDBJ databases">
        <title>Draft genome sequence of Aduncisulcus paluster, a free-living microaerophilic Fornicata.</title>
        <authorList>
            <person name="Yuyama I."/>
            <person name="Kume K."/>
            <person name="Tamura T."/>
            <person name="Inagaki Y."/>
            <person name="Hashimoto T."/>
        </authorList>
    </citation>
    <scope>NUCLEOTIDE SEQUENCE</scope>
    <source>
        <strain evidence="2">NY0171</strain>
    </source>
</reference>